<feature type="transmembrane region" description="Helical" evidence="7">
    <location>
        <begin position="131"/>
        <end position="151"/>
    </location>
</feature>
<dbReference type="GO" id="GO:0008381">
    <property type="term" value="F:mechanosensitive monoatomic ion channel activity"/>
    <property type="evidence" value="ECO:0007669"/>
    <property type="project" value="UniProtKB-ARBA"/>
</dbReference>
<accession>A0A3E1R7T3</accession>
<dbReference type="InterPro" id="IPR006685">
    <property type="entry name" value="MscS_channel_2nd"/>
</dbReference>
<evidence type="ECO:0000313" key="11">
    <source>
        <dbReference type="EMBL" id="RFO95102.1"/>
    </source>
</evidence>
<dbReference type="InterPro" id="IPR023408">
    <property type="entry name" value="MscS_beta-dom_sf"/>
</dbReference>
<evidence type="ECO:0000259" key="8">
    <source>
        <dbReference type="Pfam" id="PF00924"/>
    </source>
</evidence>
<dbReference type="Gene3D" id="1.10.287.1260">
    <property type="match status" value="1"/>
</dbReference>
<feature type="transmembrane region" description="Helical" evidence="7">
    <location>
        <begin position="64"/>
        <end position="82"/>
    </location>
</feature>
<dbReference type="InterPro" id="IPR011014">
    <property type="entry name" value="MscS_channel_TM-2"/>
</dbReference>
<keyword evidence="3" id="KW-1003">Cell membrane</keyword>
<evidence type="ECO:0000256" key="4">
    <source>
        <dbReference type="ARBA" id="ARBA00022692"/>
    </source>
</evidence>
<dbReference type="RefSeq" id="WP_117179938.1">
    <property type="nucleotide sequence ID" value="NZ_QFZK01000022.1"/>
</dbReference>
<feature type="domain" description="Mechanosensitive ion channel transmembrane helices 2/3" evidence="10">
    <location>
        <begin position="216"/>
        <end position="254"/>
    </location>
</feature>
<dbReference type="Proteomes" id="UP000260665">
    <property type="component" value="Unassembled WGS sequence"/>
</dbReference>
<gene>
    <name evidence="11" type="ORF">DIC66_19925</name>
</gene>
<dbReference type="OrthoDB" id="9809206at2"/>
<dbReference type="SUPFAM" id="SSF82689">
    <property type="entry name" value="Mechanosensitive channel protein MscS (YggB), C-terminal domain"/>
    <property type="match status" value="1"/>
</dbReference>
<dbReference type="PANTHER" id="PTHR30347:SF1">
    <property type="entry name" value="MECHANOSENSITIVE CHANNEL MSCK"/>
    <property type="match status" value="1"/>
</dbReference>
<evidence type="ECO:0000313" key="12">
    <source>
        <dbReference type="Proteomes" id="UP000260665"/>
    </source>
</evidence>
<dbReference type="InterPro" id="IPR010920">
    <property type="entry name" value="LSM_dom_sf"/>
</dbReference>
<feature type="transmembrane region" description="Helical" evidence="7">
    <location>
        <begin position="245"/>
        <end position="267"/>
    </location>
</feature>
<protein>
    <submittedName>
        <fullName evidence="11">Mechanosensitive ion channel protein</fullName>
    </submittedName>
</protein>
<reference evidence="11 12" key="1">
    <citation type="submission" date="2018-05" db="EMBL/GenBank/DDBJ databases">
        <title>Rhodoferax soyangensis sp.nov., isolated from an oligotrophic freshwater lake.</title>
        <authorList>
            <person name="Park M."/>
        </authorList>
    </citation>
    <scope>NUCLEOTIDE SEQUENCE [LARGE SCALE GENOMIC DNA]</scope>
    <source>
        <strain evidence="11 12">IMCC26218</strain>
    </source>
</reference>
<dbReference type="Pfam" id="PF21088">
    <property type="entry name" value="MS_channel_1st"/>
    <property type="match status" value="1"/>
</dbReference>
<keyword evidence="6 7" id="KW-0472">Membrane</keyword>
<comment type="caution">
    <text evidence="11">The sequence shown here is derived from an EMBL/GenBank/DDBJ whole genome shotgun (WGS) entry which is preliminary data.</text>
</comment>
<feature type="domain" description="Mechanosensitive ion channel MscS C-terminal" evidence="9">
    <location>
        <begin position="331"/>
        <end position="413"/>
    </location>
</feature>
<evidence type="ECO:0000256" key="7">
    <source>
        <dbReference type="SAM" id="Phobius"/>
    </source>
</evidence>
<sequence>MQKPSAPEPIDDFQGWLNALSQPTVLMELAALGLCVLLAWALVRGLRRALGMQDERSIFFGRRNVDGALFPLVLLCLAYVARDVLSKFVSVALFKVAIPVLVSLLVIRVGVKVLQVAFTQSKWVKPLEQTISWLAWLLMVLWVSGLLPVVLNELDQISWKVGNSTLSVRNVLEGALTAVAVLIVTLWISAGIETRVLRNATGGELSVRKAISNAARALLMFVGLIVALTSVGIDLTALSVLGGAVGVGIGLGLQKLAANYVSGFVILGERSMRIGDNVRVDNFEGVITQINARYTVIRSLAGRESIVPNEMMITSRVENLSLADSFVYQSTVVSVGYDSNVELVCALLLKAASDQPRVLQEPGPVAQLSNFGVDGLEFTLGFWIADPGVGQGGLKSDINIAILAALRANAIDIPYPQRVVHQI</sequence>
<comment type="similarity">
    <text evidence="2">Belongs to the MscS (TC 1.A.23) family.</text>
</comment>
<evidence type="ECO:0000259" key="10">
    <source>
        <dbReference type="Pfam" id="PF21088"/>
    </source>
</evidence>
<dbReference type="SUPFAM" id="SSF50182">
    <property type="entry name" value="Sm-like ribonucleoproteins"/>
    <property type="match status" value="1"/>
</dbReference>
<dbReference type="Gene3D" id="3.30.70.100">
    <property type="match status" value="1"/>
</dbReference>
<dbReference type="AlphaFoldDB" id="A0A3E1R7T3"/>
<feature type="transmembrane region" description="Helical" evidence="7">
    <location>
        <begin position="171"/>
        <end position="192"/>
    </location>
</feature>
<name>A0A3E1R7T3_9BURK</name>
<dbReference type="InterPro" id="IPR011066">
    <property type="entry name" value="MscS_channel_C_sf"/>
</dbReference>
<feature type="domain" description="Mechanosensitive ion channel MscS" evidence="8">
    <location>
        <begin position="256"/>
        <end position="321"/>
    </location>
</feature>
<dbReference type="Pfam" id="PF00924">
    <property type="entry name" value="MS_channel_2nd"/>
    <property type="match status" value="1"/>
</dbReference>
<evidence type="ECO:0000256" key="1">
    <source>
        <dbReference type="ARBA" id="ARBA00004651"/>
    </source>
</evidence>
<comment type="subcellular location">
    <subcellularLocation>
        <location evidence="1">Cell membrane</location>
        <topology evidence="1">Multi-pass membrane protein</topology>
    </subcellularLocation>
</comment>
<dbReference type="PANTHER" id="PTHR30347">
    <property type="entry name" value="POTASSIUM CHANNEL RELATED"/>
    <property type="match status" value="1"/>
</dbReference>
<dbReference type="InterPro" id="IPR049142">
    <property type="entry name" value="MS_channel_1st"/>
</dbReference>
<feature type="transmembrane region" description="Helical" evidence="7">
    <location>
        <begin position="88"/>
        <end position="111"/>
    </location>
</feature>
<dbReference type="SUPFAM" id="SSF82861">
    <property type="entry name" value="Mechanosensitive channel protein MscS (YggB), transmembrane region"/>
    <property type="match status" value="1"/>
</dbReference>
<evidence type="ECO:0000256" key="3">
    <source>
        <dbReference type="ARBA" id="ARBA00022475"/>
    </source>
</evidence>
<keyword evidence="4 7" id="KW-0812">Transmembrane</keyword>
<evidence type="ECO:0000259" key="9">
    <source>
        <dbReference type="Pfam" id="PF21082"/>
    </source>
</evidence>
<evidence type="ECO:0000256" key="5">
    <source>
        <dbReference type="ARBA" id="ARBA00022989"/>
    </source>
</evidence>
<dbReference type="GO" id="GO:0005886">
    <property type="term" value="C:plasma membrane"/>
    <property type="evidence" value="ECO:0007669"/>
    <property type="project" value="UniProtKB-SubCell"/>
</dbReference>
<dbReference type="InterPro" id="IPR052702">
    <property type="entry name" value="MscS-like_channel"/>
</dbReference>
<keyword evidence="12" id="KW-1185">Reference proteome</keyword>
<organism evidence="11 12">
    <name type="scientific">Rhodoferax lacus</name>
    <dbReference type="NCBI Taxonomy" id="2184758"/>
    <lineage>
        <taxon>Bacteria</taxon>
        <taxon>Pseudomonadati</taxon>
        <taxon>Pseudomonadota</taxon>
        <taxon>Betaproteobacteria</taxon>
        <taxon>Burkholderiales</taxon>
        <taxon>Comamonadaceae</taxon>
        <taxon>Rhodoferax</taxon>
    </lineage>
</organism>
<proteinExistence type="inferred from homology"/>
<dbReference type="Gene3D" id="2.30.30.60">
    <property type="match status" value="1"/>
</dbReference>
<dbReference type="Pfam" id="PF21082">
    <property type="entry name" value="MS_channel_3rd"/>
    <property type="match status" value="1"/>
</dbReference>
<evidence type="ECO:0000256" key="6">
    <source>
        <dbReference type="ARBA" id="ARBA00023136"/>
    </source>
</evidence>
<evidence type="ECO:0000256" key="2">
    <source>
        <dbReference type="ARBA" id="ARBA00008017"/>
    </source>
</evidence>
<feature type="transmembrane region" description="Helical" evidence="7">
    <location>
        <begin position="213"/>
        <end position="233"/>
    </location>
</feature>
<dbReference type="EMBL" id="QFZK01000022">
    <property type="protein sequence ID" value="RFO95102.1"/>
    <property type="molecule type" value="Genomic_DNA"/>
</dbReference>
<keyword evidence="5 7" id="KW-1133">Transmembrane helix</keyword>
<feature type="transmembrane region" description="Helical" evidence="7">
    <location>
        <begin position="25"/>
        <end position="43"/>
    </location>
</feature>
<dbReference type="InterPro" id="IPR049278">
    <property type="entry name" value="MS_channel_C"/>
</dbReference>